<organism evidence="4 5">
    <name type="scientific">Natronosalvus rutilus</name>
    <dbReference type="NCBI Taxonomy" id="2953753"/>
    <lineage>
        <taxon>Archaea</taxon>
        <taxon>Methanobacteriati</taxon>
        <taxon>Methanobacteriota</taxon>
        <taxon>Stenosarchaea group</taxon>
        <taxon>Halobacteria</taxon>
        <taxon>Halobacteriales</taxon>
        <taxon>Natrialbaceae</taxon>
        <taxon>Natronosalvus</taxon>
    </lineage>
</organism>
<proteinExistence type="predicted"/>
<evidence type="ECO:0000256" key="1">
    <source>
        <dbReference type="SAM" id="MobiDB-lite"/>
    </source>
</evidence>
<gene>
    <name evidence="4" type="ORF">NGM29_12550</name>
</gene>
<protein>
    <recommendedName>
        <fullName evidence="3">Histidine kinase N-terminal 7TM region domain-containing protein</fullName>
    </recommendedName>
</protein>
<keyword evidence="2" id="KW-0812">Transmembrane</keyword>
<evidence type="ECO:0000313" key="4">
    <source>
        <dbReference type="EMBL" id="UTF52613.1"/>
    </source>
</evidence>
<evidence type="ECO:0000259" key="3">
    <source>
        <dbReference type="Pfam" id="PF16927"/>
    </source>
</evidence>
<dbReference type="InterPro" id="IPR031621">
    <property type="entry name" value="HisKA_7TM"/>
</dbReference>
<keyword evidence="2" id="KW-1133">Transmembrane helix</keyword>
<dbReference type="RefSeq" id="WP_254156597.1">
    <property type="nucleotide sequence ID" value="NZ_CP100355.1"/>
</dbReference>
<dbReference type="KEGG" id="sawl:NGM29_12550"/>
<keyword evidence="5" id="KW-1185">Reference proteome</keyword>
<dbReference type="Pfam" id="PF16927">
    <property type="entry name" value="HisKA_7TM"/>
    <property type="match status" value="1"/>
</dbReference>
<keyword evidence="2" id="KW-0472">Membrane</keyword>
<dbReference type="Proteomes" id="UP001056855">
    <property type="component" value="Chromosome"/>
</dbReference>
<reference evidence="4" key="1">
    <citation type="submission" date="2022-06" db="EMBL/GenBank/DDBJ databases">
        <title>Diverse halophilic archaea isolated from saline environments.</title>
        <authorList>
            <person name="Cui H.-L."/>
        </authorList>
    </citation>
    <scope>NUCLEOTIDE SEQUENCE</scope>
    <source>
        <strain evidence="4">WLHS1</strain>
    </source>
</reference>
<name>A0A9E7N912_9EURY</name>
<feature type="compositionally biased region" description="Polar residues" evidence="1">
    <location>
        <begin position="130"/>
        <end position="140"/>
    </location>
</feature>
<feature type="transmembrane region" description="Helical" evidence="2">
    <location>
        <begin position="68"/>
        <end position="92"/>
    </location>
</feature>
<dbReference type="AlphaFoldDB" id="A0A9E7N912"/>
<accession>A0A9E7N912</accession>
<feature type="transmembrane region" description="Helical" evidence="2">
    <location>
        <begin position="39"/>
        <end position="62"/>
    </location>
</feature>
<feature type="region of interest" description="Disordered" evidence="1">
    <location>
        <begin position="129"/>
        <end position="151"/>
    </location>
</feature>
<evidence type="ECO:0000313" key="5">
    <source>
        <dbReference type="Proteomes" id="UP001056855"/>
    </source>
</evidence>
<feature type="domain" description="Histidine kinase N-terminal 7TM region" evidence="3">
    <location>
        <begin position="12"/>
        <end position="128"/>
    </location>
</feature>
<sequence>MTDLHSVYVGALLVAAVLSVGVVVYALRKRRNRQDRLAVTLAVMMSITCAWSVGSLGAHLSASASATWFWFGLSNVATFALPVTWTVFAAHYAGYDRHVTRRTIGLLAVVPALTFLTMVTNGFQAGSWPTPDSSAETLTLPTRPAGRTTST</sequence>
<feature type="transmembrane region" description="Helical" evidence="2">
    <location>
        <begin position="6"/>
        <end position="27"/>
    </location>
</feature>
<evidence type="ECO:0000256" key="2">
    <source>
        <dbReference type="SAM" id="Phobius"/>
    </source>
</evidence>
<dbReference type="GeneID" id="73290890"/>
<feature type="transmembrane region" description="Helical" evidence="2">
    <location>
        <begin position="104"/>
        <end position="123"/>
    </location>
</feature>
<dbReference type="EMBL" id="CP100355">
    <property type="protein sequence ID" value="UTF52613.1"/>
    <property type="molecule type" value="Genomic_DNA"/>
</dbReference>